<dbReference type="InterPro" id="IPR051070">
    <property type="entry name" value="NF-kappa-B_inhibitor"/>
</dbReference>
<feature type="repeat" description="ANK" evidence="3">
    <location>
        <begin position="100"/>
        <end position="132"/>
    </location>
</feature>
<dbReference type="GO" id="GO:0005829">
    <property type="term" value="C:cytosol"/>
    <property type="evidence" value="ECO:0007669"/>
    <property type="project" value="TreeGrafter"/>
</dbReference>
<keyword evidence="2 3" id="KW-0040">ANK repeat</keyword>
<evidence type="ECO:0000256" key="1">
    <source>
        <dbReference type="ARBA" id="ARBA00022737"/>
    </source>
</evidence>
<dbReference type="PROSITE" id="PS50088">
    <property type="entry name" value="ANK_REPEAT"/>
    <property type="match status" value="4"/>
</dbReference>
<dbReference type="SUPFAM" id="SSF48403">
    <property type="entry name" value="Ankyrin repeat"/>
    <property type="match status" value="1"/>
</dbReference>
<name>A0A0T6BD73_9SCAR</name>
<feature type="repeat" description="ANK" evidence="3">
    <location>
        <begin position="62"/>
        <end position="94"/>
    </location>
</feature>
<evidence type="ECO:0000313" key="4">
    <source>
        <dbReference type="EMBL" id="KRT85283.1"/>
    </source>
</evidence>
<protein>
    <submittedName>
        <fullName evidence="4">Ankyrin repeat-containing protein</fullName>
    </submittedName>
</protein>
<dbReference type="OrthoDB" id="10254947at2759"/>
<dbReference type="GO" id="GO:0071356">
    <property type="term" value="P:cellular response to tumor necrosis factor"/>
    <property type="evidence" value="ECO:0007669"/>
    <property type="project" value="TreeGrafter"/>
</dbReference>
<feature type="repeat" description="ANK" evidence="3">
    <location>
        <begin position="134"/>
        <end position="166"/>
    </location>
</feature>
<dbReference type="Proteomes" id="UP000051574">
    <property type="component" value="Unassembled WGS sequence"/>
</dbReference>
<gene>
    <name evidence="4" type="ORF">AMK59_2898</name>
</gene>
<keyword evidence="5" id="KW-1185">Reference proteome</keyword>
<evidence type="ECO:0000256" key="2">
    <source>
        <dbReference type="ARBA" id="ARBA00023043"/>
    </source>
</evidence>
<dbReference type="Pfam" id="PF00023">
    <property type="entry name" value="Ank"/>
    <property type="match status" value="1"/>
</dbReference>
<dbReference type="InterPro" id="IPR002110">
    <property type="entry name" value="Ankyrin_rpt"/>
</dbReference>
<feature type="repeat" description="ANK" evidence="3">
    <location>
        <begin position="28"/>
        <end position="61"/>
    </location>
</feature>
<reference evidence="4 5" key="1">
    <citation type="submission" date="2015-09" db="EMBL/GenBank/DDBJ databases">
        <title>Draft genome of the scarab beetle Oryctes borbonicus.</title>
        <authorList>
            <person name="Meyer J.M."/>
            <person name="Markov G.V."/>
            <person name="Baskaran P."/>
            <person name="Herrmann M."/>
            <person name="Sommer R.J."/>
            <person name="Roedelsperger C."/>
        </authorList>
    </citation>
    <scope>NUCLEOTIDE SEQUENCE [LARGE SCALE GENOMIC DNA]</scope>
    <source>
        <strain evidence="4">OB123</strain>
        <tissue evidence="4">Whole animal</tissue>
    </source>
</reference>
<dbReference type="AlphaFoldDB" id="A0A0T6BD73"/>
<evidence type="ECO:0000256" key="3">
    <source>
        <dbReference type="PROSITE-ProRule" id="PRU00023"/>
    </source>
</evidence>
<dbReference type="PROSITE" id="PS50297">
    <property type="entry name" value="ANK_REP_REGION"/>
    <property type="match status" value="3"/>
</dbReference>
<proteinExistence type="predicted"/>
<dbReference type="PANTHER" id="PTHR46680:SF3">
    <property type="entry name" value="NF-KAPPA-B INHIBITOR CACTUS"/>
    <property type="match status" value="1"/>
</dbReference>
<dbReference type="EMBL" id="LJIG01001657">
    <property type="protein sequence ID" value="KRT85283.1"/>
    <property type="molecule type" value="Genomic_DNA"/>
</dbReference>
<comment type="caution">
    <text evidence="4">The sequence shown here is derived from an EMBL/GenBank/DDBJ whole genome shotgun (WGS) entry which is preliminary data.</text>
</comment>
<dbReference type="SMART" id="SM00248">
    <property type="entry name" value="ANK"/>
    <property type="match status" value="4"/>
</dbReference>
<dbReference type="Pfam" id="PF12796">
    <property type="entry name" value="Ank_2"/>
    <property type="match status" value="1"/>
</dbReference>
<dbReference type="Gene3D" id="1.25.40.20">
    <property type="entry name" value="Ankyrin repeat-containing domain"/>
    <property type="match status" value="1"/>
</dbReference>
<accession>A0A0T6BD73</accession>
<dbReference type="InterPro" id="IPR036770">
    <property type="entry name" value="Ankyrin_rpt-contain_sf"/>
</dbReference>
<dbReference type="PANTHER" id="PTHR46680">
    <property type="entry name" value="NF-KAPPA-B INHIBITOR ALPHA"/>
    <property type="match status" value="1"/>
</dbReference>
<keyword evidence="1" id="KW-0677">Repeat</keyword>
<sequence>MKNEFNEVRKQLIMLNVWRLPIDTTNANHLTPLHLAVIHNCDENIVSFLLDKGADIGCTDSEGNNSMHLAVFHNSQTLLHLLLQKAIDTNFNFNNTFNYEGFTPLLLATIEDKLDMVKTFLEFGADPNIRDQKSGRTPLFHAVENNNMIMVQLLLHHRADKKIKNFSGTSTHDAVFELEGISADIKNMIIGKEIFTVNSTRTDKRKKPTVDKTKEMCTKRLRTVKTYRKINM</sequence>
<organism evidence="4 5">
    <name type="scientific">Oryctes borbonicus</name>
    <dbReference type="NCBI Taxonomy" id="1629725"/>
    <lineage>
        <taxon>Eukaryota</taxon>
        <taxon>Metazoa</taxon>
        <taxon>Ecdysozoa</taxon>
        <taxon>Arthropoda</taxon>
        <taxon>Hexapoda</taxon>
        <taxon>Insecta</taxon>
        <taxon>Pterygota</taxon>
        <taxon>Neoptera</taxon>
        <taxon>Endopterygota</taxon>
        <taxon>Coleoptera</taxon>
        <taxon>Polyphaga</taxon>
        <taxon>Scarabaeiformia</taxon>
        <taxon>Scarabaeidae</taxon>
        <taxon>Dynastinae</taxon>
        <taxon>Oryctes</taxon>
    </lineage>
</organism>
<evidence type="ECO:0000313" key="5">
    <source>
        <dbReference type="Proteomes" id="UP000051574"/>
    </source>
</evidence>
<dbReference type="GO" id="GO:0051059">
    <property type="term" value="F:NF-kappaB binding"/>
    <property type="evidence" value="ECO:0007669"/>
    <property type="project" value="TreeGrafter"/>
</dbReference>